<dbReference type="InterPro" id="IPR051400">
    <property type="entry name" value="HAD-like_hydrolase"/>
</dbReference>
<sequence length="249" mass="26941">MGRRDGAGRGMIRHPLRALTFDLDGTLWSVDDVLALAEQRLHDYLHETYPAVADAFEPERMRRLRRELAEAEPALARNATTLRRRVLWTAACDGGLGEPAAAELAERAFAVFLETRQAAVRPYPEVAPVLRRLARRWRLGVITNGNADVRRTAIAPYIDFVVRGVDLDIPKPEPEIFAYACRCAGAAPGEVLHVGDDPQGDVAGALGAGLQAALLCRDGALEAGEALPPGCLQLPDVAALERSLMHGLG</sequence>
<evidence type="ECO:0000313" key="4">
    <source>
        <dbReference type="EMBL" id="MBK1726506.1"/>
    </source>
</evidence>
<keyword evidence="2" id="KW-0378">Hydrolase</keyword>
<dbReference type="PANTHER" id="PTHR46470:SF4">
    <property type="entry name" value="5-AMINO-6-(5-PHOSPHO-D-RIBITYLAMINO)URACIL PHOSPHATASE YIGB"/>
    <property type="match status" value="1"/>
</dbReference>
<evidence type="ECO:0000313" key="5">
    <source>
        <dbReference type="Proteomes" id="UP000738126"/>
    </source>
</evidence>
<dbReference type="EMBL" id="NRSH01000047">
    <property type="protein sequence ID" value="MBK1726506.1"/>
    <property type="molecule type" value="Genomic_DNA"/>
</dbReference>
<dbReference type="PRINTS" id="PR00413">
    <property type="entry name" value="HADHALOGNASE"/>
</dbReference>
<proteinExistence type="predicted"/>
<organism evidence="4 5">
    <name type="scientific">Halorhodospira neutriphila</name>
    <dbReference type="NCBI Taxonomy" id="168379"/>
    <lineage>
        <taxon>Bacteria</taxon>
        <taxon>Pseudomonadati</taxon>
        <taxon>Pseudomonadota</taxon>
        <taxon>Gammaproteobacteria</taxon>
        <taxon>Chromatiales</taxon>
        <taxon>Ectothiorhodospiraceae</taxon>
        <taxon>Halorhodospira</taxon>
    </lineage>
</organism>
<accession>A0ABS1E7V2</accession>
<dbReference type="InterPro" id="IPR023214">
    <property type="entry name" value="HAD_sf"/>
</dbReference>
<dbReference type="SFLD" id="SFLDG01129">
    <property type="entry name" value="C1.5:_HAD__Beta-PGM__Phosphata"/>
    <property type="match status" value="1"/>
</dbReference>
<dbReference type="InterPro" id="IPR006439">
    <property type="entry name" value="HAD-SF_hydro_IA"/>
</dbReference>
<comment type="caution">
    <text evidence="4">The sequence shown here is derived from an EMBL/GenBank/DDBJ whole genome shotgun (WGS) entry which is preliminary data.</text>
</comment>
<dbReference type="Gene3D" id="1.20.120.1600">
    <property type="match status" value="1"/>
</dbReference>
<dbReference type="Proteomes" id="UP000738126">
    <property type="component" value="Unassembled WGS sequence"/>
</dbReference>
<evidence type="ECO:0000256" key="1">
    <source>
        <dbReference type="ARBA" id="ARBA00001946"/>
    </source>
</evidence>
<keyword evidence="5" id="KW-1185">Reference proteome</keyword>
<gene>
    <name evidence="4" type="ORF">CKO13_05615</name>
</gene>
<evidence type="ECO:0000256" key="3">
    <source>
        <dbReference type="ARBA" id="ARBA00022842"/>
    </source>
</evidence>
<dbReference type="NCBIfam" id="TIGR01549">
    <property type="entry name" value="HAD-SF-IA-v1"/>
    <property type="match status" value="1"/>
</dbReference>
<protein>
    <recommendedName>
        <fullName evidence="6">HAD family hydrolase</fullName>
    </recommendedName>
</protein>
<evidence type="ECO:0008006" key="6">
    <source>
        <dbReference type="Google" id="ProtNLM"/>
    </source>
</evidence>
<dbReference type="SUPFAM" id="SSF56784">
    <property type="entry name" value="HAD-like"/>
    <property type="match status" value="1"/>
</dbReference>
<dbReference type="InterPro" id="IPR036412">
    <property type="entry name" value="HAD-like_sf"/>
</dbReference>
<dbReference type="NCBIfam" id="TIGR01509">
    <property type="entry name" value="HAD-SF-IA-v3"/>
    <property type="match status" value="1"/>
</dbReference>
<dbReference type="SFLD" id="SFLDS00003">
    <property type="entry name" value="Haloacid_Dehalogenase"/>
    <property type="match status" value="1"/>
</dbReference>
<dbReference type="Gene3D" id="3.40.50.1000">
    <property type="entry name" value="HAD superfamily/HAD-like"/>
    <property type="match status" value="1"/>
</dbReference>
<dbReference type="PANTHER" id="PTHR46470">
    <property type="entry name" value="N-ACYLNEURAMINATE-9-PHOSPHATASE"/>
    <property type="match status" value="1"/>
</dbReference>
<reference evidence="4 5" key="1">
    <citation type="journal article" date="2020" name="Microorganisms">
        <title>Osmotic Adaptation and Compatible Solute Biosynthesis of Phototrophic Bacteria as Revealed from Genome Analyses.</title>
        <authorList>
            <person name="Imhoff J.F."/>
            <person name="Rahn T."/>
            <person name="Kunzel S."/>
            <person name="Keller A."/>
            <person name="Neulinger S.C."/>
        </authorList>
    </citation>
    <scope>NUCLEOTIDE SEQUENCE [LARGE SCALE GENOMIC DNA]</scope>
    <source>
        <strain evidence="4 5">DSM 15116</strain>
    </source>
</reference>
<keyword evidence="3" id="KW-0460">Magnesium</keyword>
<comment type="cofactor">
    <cofactor evidence="1">
        <name>Mg(2+)</name>
        <dbReference type="ChEBI" id="CHEBI:18420"/>
    </cofactor>
</comment>
<dbReference type="Pfam" id="PF00702">
    <property type="entry name" value="Hydrolase"/>
    <property type="match status" value="1"/>
</dbReference>
<name>A0ABS1E7V2_9GAMM</name>
<evidence type="ECO:0000256" key="2">
    <source>
        <dbReference type="ARBA" id="ARBA00022801"/>
    </source>
</evidence>